<feature type="region of interest" description="Disordered" evidence="1">
    <location>
        <begin position="69"/>
        <end position="98"/>
    </location>
</feature>
<dbReference type="RefSeq" id="WP_084323372.1">
    <property type="nucleotide sequence ID" value="NZ_FNTY01000002.1"/>
</dbReference>
<proteinExistence type="predicted"/>
<evidence type="ECO:0000256" key="1">
    <source>
        <dbReference type="SAM" id="MobiDB-lite"/>
    </source>
</evidence>
<dbReference type="EMBL" id="FNTY01000002">
    <property type="protein sequence ID" value="SEE24719.1"/>
    <property type="molecule type" value="Genomic_DNA"/>
</dbReference>
<reference evidence="2 3" key="1">
    <citation type="submission" date="2016-10" db="EMBL/GenBank/DDBJ databases">
        <authorList>
            <person name="de Groot N.N."/>
        </authorList>
    </citation>
    <scope>NUCLEOTIDE SEQUENCE [LARGE SCALE GENOMIC DNA]</scope>
    <source>
        <strain evidence="2 3">BS3662</strain>
    </source>
</reference>
<feature type="compositionally biased region" description="Basic and acidic residues" evidence="1">
    <location>
        <begin position="86"/>
        <end position="98"/>
    </location>
</feature>
<dbReference type="AlphaFoldDB" id="A0A1H5H9T0"/>
<dbReference type="Proteomes" id="UP000198985">
    <property type="component" value="Unassembled WGS sequence"/>
</dbReference>
<gene>
    <name evidence="2" type="ORF">SAMN04490194_1526</name>
</gene>
<accession>A0A1H5H9T0</accession>
<sequence length="140" mass="15386">MSDKNEAPVTLMVYYEALNRLVAGKPISVSKGTKISVTSVAVEAGRSPGSIKKQRSVFAPLIQEIHIRAKEQQERSKPGASQVQQAKEKASKAREEASGFKAKYEAALARELMLLIAWDELTQELRKVAKVVSIKPPSRP</sequence>
<evidence type="ECO:0000313" key="3">
    <source>
        <dbReference type="Proteomes" id="UP000198985"/>
    </source>
</evidence>
<organism evidence="2 3">
    <name type="scientific">Pseudomonas migulae</name>
    <dbReference type="NCBI Taxonomy" id="78543"/>
    <lineage>
        <taxon>Bacteria</taxon>
        <taxon>Pseudomonadati</taxon>
        <taxon>Pseudomonadota</taxon>
        <taxon>Gammaproteobacteria</taxon>
        <taxon>Pseudomonadales</taxon>
        <taxon>Pseudomonadaceae</taxon>
        <taxon>Pseudomonas</taxon>
    </lineage>
</organism>
<protein>
    <submittedName>
        <fullName evidence="2">Uncharacterized protein</fullName>
    </submittedName>
</protein>
<evidence type="ECO:0000313" key="2">
    <source>
        <dbReference type="EMBL" id="SEE24719.1"/>
    </source>
</evidence>
<name>A0A1H5H9T0_9PSED</name>